<gene>
    <name evidence="3" type="ORF">AaE_005267</name>
</gene>
<protein>
    <recommendedName>
        <fullName evidence="2">WW domain-containing protein</fullName>
    </recommendedName>
</protein>
<dbReference type="EMBL" id="VJMI01010810">
    <property type="protein sequence ID" value="KAF0754613.1"/>
    <property type="molecule type" value="Genomic_DNA"/>
</dbReference>
<dbReference type="Proteomes" id="UP000469452">
    <property type="component" value="Unassembled WGS sequence"/>
</dbReference>
<feature type="non-terminal residue" evidence="3">
    <location>
        <position position="1"/>
    </location>
</feature>
<feature type="compositionally biased region" description="Basic and acidic residues" evidence="1">
    <location>
        <begin position="88"/>
        <end position="97"/>
    </location>
</feature>
<dbReference type="PROSITE" id="PS50020">
    <property type="entry name" value="WW_DOMAIN_2"/>
    <property type="match status" value="1"/>
</dbReference>
<feature type="compositionally biased region" description="Polar residues" evidence="1">
    <location>
        <begin position="77"/>
        <end position="87"/>
    </location>
</feature>
<dbReference type="VEuPathDB" id="FungiDB:H257_05760"/>
<accession>A0A6A5APH7</accession>
<dbReference type="SUPFAM" id="SSF51045">
    <property type="entry name" value="WW domain"/>
    <property type="match status" value="1"/>
</dbReference>
<dbReference type="Pfam" id="PF00397">
    <property type="entry name" value="WW"/>
    <property type="match status" value="1"/>
</dbReference>
<name>A0A6A5APH7_APHAT</name>
<evidence type="ECO:0000256" key="1">
    <source>
        <dbReference type="SAM" id="MobiDB-lite"/>
    </source>
</evidence>
<evidence type="ECO:0000259" key="2">
    <source>
        <dbReference type="PROSITE" id="PS50020"/>
    </source>
</evidence>
<feature type="compositionally biased region" description="Polar residues" evidence="1">
    <location>
        <begin position="102"/>
        <end position="114"/>
    </location>
</feature>
<dbReference type="InterPro" id="IPR001202">
    <property type="entry name" value="WW_dom"/>
</dbReference>
<organism evidence="3 4">
    <name type="scientific">Aphanomyces astaci</name>
    <name type="common">Crayfish plague agent</name>
    <dbReference type="NCBI Taxonomy" id="112090"/>
    <lineage>
        <taxon>Eukaryota</taxon>
        <taxon>Sar</taxon>
        <taxon>Stramenopiles</taxon>
        <taxon>Oomycota</taxon>
        <taxon>Saprolegniomycetes</taxon>
        <taxon>Saprolegniales</taxon>
        <taxon>Verrucalvaceae</taxon>
        <taxon>Aphanomyces</taxon>
    </lineage>
</organism>
<feature type="domain" description="WW" evidence="2">
    <location>
        <begin position="44"/>
        <end position="78"/>
    </location>
</feature>
<evidence type="ECO:0000313" key="3">
    <source>
        <dbReference type="EMBL" id="KAF0754613.1"/>
    </source>
</evidence>
<proteinExistence type="predicted"/>
<sequence>AIALASTTTTSLVSSGLAGLSGLLKKVLPPAPIAAVVASSSTPVVLPKNWARRTDAKTGRLYYVNLLTKKSFARLPSSVSASMVQKTNPKDKDDKAKRPVTVPQSPQFSQMSWQRKTRTSVGGGRHE</sequence>
<dbReference type="AlphaFoldDB" id="A0A6A5APH7"/>
<evidence type="ECO:0000313" key="4">
    <source>
        <dbReference type="Proteomes" id="UP000469452"/>
    </source>
</evidence>
<feature type="region of interest" description="Disordered" evidence="1">
    <location>
        <begin position="77"/>
        <end position="127"/>
    </location>
</feature>
<dbReference type="InterPro" id="IPR036020">
    <property type="entry name" value="WW_dom_sf"/>
</dbReference>
<comment type="caution">
    <text evidence="3">The sequence shown here is derived from an EMBL/GenBank/DDBJ whole genome shotgun (WGS) entry which is preliminary data.</text>
</comment>
<dbReference type="Gene3D" id="2.20.70.10">
    <property type="match status" value="1"/>
</dbReference>
<reference evidence="3 4" key="1">
    <citation type="submission" date="2019-06" db="EMBL/GenBank/DDBJ databases">
        <title>Genomics analysis of Aphanomyces spp. identifies a new class of oomycete effector associated with host adaptation.</title>
        <authorList>
            <person name="Gaulin E."/>
        </authorList>
    </citation>
    <scope>NUCLEOTIDE SEQUENCE [LARGE SCALE GENOMIC DNA]</scope>
    <source>
        <strain evidence="3 4">E</strain>
    </source>
</reference>